<sequence length="230" mass="26094">MSPISQIDVAQLASELTGWRHPHFVSITKTDDTNVQWTFKPFTGSEAEPIVPTAFWRDDTLSEAARNTLEFEYEVARRLWRDARYIRDIKEAAAGAASCWDRYTQARNEMDALFTAMDTTADTHWRATVSKLLTAQEKTLAAAAAWDHKAKPIACVHGTYGRTELTRREVYERAGIDPTDATAWVIGDDSDYDARWDLKPLQKLVHDAVEAQREHLRKVAELTADLTRGK</sequence>
<evidence type="ECO:0000313" key="1">
    <source>
        <dbReference type="EMBL" id="MFC5646801.1"/>
    </source>
</evidence>
<organism evidence="1 2">
    <name type="scientific">Kitasatospora cinereorecta</name>
    <dbReference type="NCBI Taxonomy" id="285560"/>
    <lineage>
        <taxon>Bacteria</taxon>
        <taxon>Bacillati</taxon>
        <taxon>Actinomycetota</taxon>
        <taxon>Actinomycetes</taxon>
        <taxon>Kitasatosporales</taxon>
        <taxon>Streptomycetaceae</taxon>
        <taxon>Kitasatospora</taxon>
    </lineage>
</organism>
<evidence type="ECO:0000313" key="2">
    <source>
        <dbReference type="Proteomes" id="UP001596066"/>
    </source>
</evidence>
<reference evidence="2" key="1">
    <citation type="journal article" date="2019" name="Int. J. Syst. Evol. Microbiol.">
        <title>The Global Catalogue of Microorganisms (GCM) 10K type strain sequencing project: providing services to taxonomists for standard genome sequencing and annotation.</title>
        <authorList>
            <consortium name="The Broad Institute Genomics Platform"/>
            <consortium name="The Broad Institute Genome Sequencing Center for Infectious Disease"/>
            <person name="Wu L."/>
            <person name="Ma J."/>
        </authorList>
    </citation>
    <scope>NUCLEOTIDE SEQUENCE [LARGE SCALE GENOMIC DNA]</scope>
    <source>
        <strain evidence="2">CGMCC 4.1622</strain>
    </source>
</reference>
<name>A0ABW0VRR4_9ACTN</name>
<proteinExistence type="predicted"/>
<comment type="caution">
    <text evidence="1">The sequence shown here is derived from an EMBL/GenBank/DDBJ whole genome shotgun (WGS) entry which is preliminary data.</text>
</comment>
<gene>
    <name evidence="1" type="ORF">ACFPZF_36350</name>
</gene>
<protein>
    <submittedName>
        <fullName evidence="1">Uncharacterized protein</fullName>
    </submittedName>
</protein>
<keyword evidence="2" id="KW-1185">Reference proteome</keyword>
<dbReference type="Proteomes" id="UP001596066">
    <property type="component" value="Unassembled WGS sequence"/>
</dbReference>
<dbReference type="RefSeq" id="WP_346148974.1">
    <property type="nucleotide sequence ID" value="NZ_BAAAUA010000060.1"/>
</dbReference>
<accession>A0ABW0VRR4</accession>
<dbReference type="EMBL" id="JBHSOC010000114">
    <property type="protein sequence ID" value="MFC5646801.1"/>
    <property type="molecule type" value="Genomic_DNA"/>
</dbReference>